<proteinExistence type="predicted"/>
<evidence type="ECO:0000313" key="2">
    <source>
        <dbReference type="Proteomes" id="UP001175000"/>
    </source>
</evidence>
<name>A0AA39XE59_9PEZI</name>
<sequence>MADFPKLIPAFTARVPTDPGSAVGPIAKSGSLVHIAIQTGGSVKSEPDYPLKLDAKFIHGADYIKIDPDNKHARLEVQSLLKDEITGGLVRLNYTGTISLAGGMGRVLRGEADAATTGFGDGFIYPVFEGSSNPSLAALEGKTFVGSGRFIIEPGQPLIVEYKISEVSA</sequence>
<dbReference type="Gene3D" id="2.40.160.20">
    <property type="match status" value="1"/>
</dbReference>
<organism evidence="1 2">
    <name type="scientific">Immersiella caudata</name>
    <dbReference type="NCBI Taxonomy" id="314043"/>
    <lineage>
        <taxon>Eukaryota</taxon>
        <taxon>Fungi</taxon>
        <taxon>Dikarya</taxon>
        <taxon>Ascomycota</taxon>
        <taxon>Pezizomycotina</taxon>
        <taxon>Sordariomycetes</taxon>
        <taxon>Sordariomycetidae</taxon>
        <taxon>Sordariales</taxon>
        <taxon>Lasiosphaeriaceae</taxon>
        <taxon>Immersiella</taxon>
    </lineage>
</organism>
<dbReference type="AlphaFoldDB" id="A0AA39XE59"/>
<dbReference type="Proteomes" id="UP001175000">
    <property type="component" value="Unassembled WGS sequence"/>
</dbReference>
<accession>A0AA39XE59</accession>
<dbReference type="Pfam" id="PF11578">
    <property type="entry name" value="DUF3237"/>
    <property type="match status" value="1"/>
</dbReference>
<keyword evidence="2" id="KW-1185">Reference proteome</keyword>
<gene>
    <name evidence="1" type="ORF">B0T14DRAFT_560016</name>
</gene>
<protein>
    <submittedName>
        <fullName evidence="1">Uncharacterized protein</fullName>
    </submittedName>
</protein>
<dbReference type="EMBL" id="JAULSU010000001">
    <property type="protein sequence ID" value="KAK0632313.1"/>
    <property type="molecule type" value="Genomic_DNA"/>
</dbReference>
<comment type="caution">
    <text evidence="1">The sequence shown here is derived from an EMBL/GenBank/DDBJ whole genome shotgun (WGS) entry which is preliminary data.</text>
</comment>
<reference evidence="1" key="1">
    <citation type="submission" date="2023-06" db="EMBL/GenBank/DDBJ databases">
        <title>Genome-scale phylogeny and comparative genomics of the fungal order Sordariales.</title>
        <authorList>
            <consortium name="Lawrence Berkeley National Laboratory"/>
            <person name="Hensen N."/>
            <person name="Bonometti L."/>
            <person name="Westerberg I."/>
            <person name="Brannstrom I.O."/>
            <person name="Guillou S."/>
            <person name="Cros-Aarteil S."/>
            <person name="Calhoun S."/>
            <person name="Haridas S."/>
            <person name="Kuo A."/>
            <person name="Mondo S."/>
            <person name="Pangilinan J."/>
            <person name="Riley R."/>
            <person name="Labutti K."/>
            <person name="Andreopoulos B."/>
            <person name="Lipzen A."/>
            <person name="Chen C."/>
            <person name="Yanf M."/>
            <person name="Daum C."/>
            <person name="Ng V."/>
            <person name="Clum A."/>
            <person name="Steindorff A."/>
            <person name="Ohm R."/>
            <person name="Martin F."/>
            <person name="Silar P."/>
            <person name="Natvig D."/>
            <person name="Lalanne C."/>
            <person name="Gautier V."/>
            <person name="Ament-Velasquez S.L."/>
            <person name="Kruys A."/>
            <person name="Hutchinson M.I."/>
            <person name="Powell A.J."/>
            <person name="Barry K."/>
            <person name="Miller A.N."/>
            <person name="Grigoriev I.V."/>
            <person name="Debuchy R."/>
            <person name="Gladieux P."/>
            <person name="Thoren M.H."/>
            <person name="Johannesson H."/>
        </authorList>
    </citation>
    <scope>NUCLEOTIDE SEQUENCE</scope>
    <source>
        <strain evidence="1">CBS 606.72</strain>
    </source>
</reference>
<evidence type="ECO:0000313" key="1">
    <source>
        <dbReference type="EMBL" id="KAK0632313.1"/>
    </source>
</evidence>